<reference evidence="3" key="1">
    <citation type="submission" date="2015-05" db="EMBL/GenBank/DDBJ databases">
        <title>Draft genome of Nitrosomonas communis strain Nm2.</title>
        <authorList>
            <person name="Kozlowski J.A."/>
            <person name="Kits K.D."/>
            <person name="Stein L.Y."/>
        </authorList>
    </citation>
    <scope>NUCLEOTIDE SEQUENCE [LARGE SCALE GENOMIC DNA]</scope>
    <source>
        <strain evidence="3">Nm2</strain>
    </source>
</reference>
<dbReference type="AlphaFoldDB" id="A0A0F7KEJ8"/>
<keyword evidence="3" id="KW-1185">Reference proteome</keyword>
<feature type="transmembrane region" description="Helical" evidence="1">
    <location>
        <begin position="17"/>
        <end position="34"/>
    </location>
</feature>
<protein>
    <submittedName>
        <fullName evidence="2">Uncharacterized protein</fullName>
    </submittedName>
</protein>
<reference evidence="2 3" key="2">
    <citation type="journal article" date="2016" name="Genome Announc.">
        <title>Genome Sequence of Nitrosomonas communis Strain Nm2, a Mesophilic Ammonia-Oxidizing Bacterium Isolated from Mediterranean Soil.</title>
        <authorList>
            <person name="Kozlowski J.A."/>
            <person name="Kits K.D."/>
            <person name="Stein L.Y."/>
        </authorList>
    </citation>
    <scope>NUCLEOTIDE SEQUENCE [LARGE SCALE GENOMIC DNA]</scope>
    <source>
        <strain evidence="2 3">Nm2</strain>
    </source>
</reference>
<evidence type="ECO:0000313" key="2">
    <source>
        <dbReference type="EMBL" id="AKH37267.1"/>
    </source>
</evidence>
<proteinExistence type="predicted"/>
<organism evidence="2 3">
    <name type="scientific">Nitrosomonas communis</name>
    <dbReference type="NCBI Taxonomy" id="44574"/>
    <lineage>
        <taxon>Bacteria</taxon>
        <taxon>Pseudomonadati</taxon>
        <taxon>Pseudomonadota</taxon>
        <taxon>Betaproteobacteria</taxon>
        <taxon>Nitrosomonadales</taxon>
        <taxon>Nitrosomonadaceae</taxon>
        <taxon>Nitrosomonas</taxon>
    </lineage>
</organism>
<dbReference type="RefSeq" id="WP_046849356.1">
    <property type="nucleotide sequence ID" value="NZ_CP011451.1"/>
</dbReference>
<dbReference type="PATRIC" id="fig|44574.3.peg.1155"/>
<gene>
    <name evidence="2" type="ORF">AAW31_04755</name>
</gene>
<evidence type="ECO:0000256" key="1">
    <source>
        <dbReference type="SAM" id="Phobius"/>
    </source>
</evidence>
<feature type="transmembrane region" description="Helical" evidence="1">
    <location>
        <begin position="40"/>
        <end position="59"/>
    </location>
</feature>
<keyword evidence="1" id="KW-1133">Transmembrane helix</keyword>
<dbReference type="EMBL" id="CP011451">
    <property type="protein sequence ID" value="AKH37267.1"/>
    <property type="molecule type" value="Genomic_DNA"/>
</dbReference>
<sequence length="99" mass="11774">MVWAQNITNKYQLKRKFNYFLPILSYLVPNNFFIKYSRYSLFHALFAAFFISLLMYQINHPLTLNIKTKILFLDRKSCAQKIRFKEEGNQEKAGSLNVA</sequence>
<name>A0A0F7KEJ8_9PROT</name>
<accession>A0A0F7KEJ8</accession>
<dbReference type="Proteomes" id="UP000034156">
    <property type="component" value="Chromosome"/>
</dbReference>
<evidence type="ECO:0000313" key="3">
    <source>
        <dbReference type="Proteomes" id="UP000034156"/>
    </source>
</evidence>
<keyword evidence="1" id="KW-0812">Transmembrane</keyword>
<dbReference type="KEGG" id="nco:AAW31_04755"/>
<keyword evidence="1" id="KW-0472">Membrane</keyword>